<evidence type="ECO:0000313" key="5">
    <source>
        <dbReference type="Proteomes" id="UP000242188"/>
    </source>
</evidence>
<dbReference type="InterPro" id="IPR001452">
    <property type="entry name" value="SH3_domain"/>
</dbReference>
<dbReference type="Proteomes" id="UP000242188">
    <property type="component" value="Unassembled WGS sequence"/>
</dbReference>
<dbReference type="SUPFAM" id="SSF50044">
    <property type="entry name" value="SH3-domain"/>
    <property type="match status" value="1"/>
</dbReference>
<evidence type="ECO:0000256" key="1">
    <source>
        <dbReference type="ARBA" id="ARBA00022443"/>
    </source>
</evidence>
<dbReference type="AlphaFoldDB" id="A0A210QQP7"/>
<proteinExistence type="predicted"/>
<feature type="domain" description="SH3" evidence="3">
    <location>
        <begin position="419"/>
        <end position="483"/>
    </location>
</feature>
<gene>
    <name evidence="4" type="ORF">KP79_PYT13266</name>
</gene>
<evidence type="ECO:0000256" key="2">
    <source>
        <dbReference type="PROSITE-ProRule" id="PRU00192"/>
    </source>
</evidence>
<sequence>MAEKGHKEISFELFFPKDRSGGSSYEHKHLTDYELWRKIAEDKAHIEDQFSRKMLAWTASVRKELSNIQTYKDPHLTKSLEMELAFSNLRADQAERNSIAFTRLSRHLEREATEVSDEYTGRMMTYRHLLRTLSKASATCLQLQQKLVRKRAKLKEHLMAIARLDESKQGVAPELHGNVKDSRRRLDVATNKCRQAQQNQTSIVQEAKEQSEKLKASWILKEIQQSEFLVQEWRQCLSEKVTSLDTDDREYECGALKLSHSVSVHEMVERLAENKKKEFLIKELDVDTDISLSPPLSPVFSLTDVALLSGVDNDPVVRLDNTSDDRSFGSTNQDGRRVELEVNYHRPKTYDGVTNFIYESNSIEKIDCNDDRKVARCSGTSMKTFLPGNEFIVQPMGQGDCVSTAMQSKKGPVPRGERDESYHVVVTKDYRKRSGRDISIRRGQKLEVCSMAPRDGMLFGYKKCRFSGQEKGGYFPEDCVIVY</sequence>
<reference evidence="4 5" key="1">
    <citation type="journal article" date="2017" name="Nat. Ecol. Evol.">
        <title>Scallop genome provides insights into evolution of bilaterian karyotype and development.</title>
        <authorList>
            <person name="Wang S."/>
            <person name="Zhang J."/>
            <person name="Jiao W."/>
            <person name="Li J."/>
            <person name="Xun X."/>
            <person name="Sun Y."/>
            <person name="Guo X."/>
            <person name="Huan P."/>
            <person name="Dong B."/>
            <person name="Zhang L."/>
            <person name="Hu X."/>
            <person name="Sun X."/>
            <person name="Wang J."/>
            <person name="Zhao C."/>
            <person name="Wang Y."/>
            <person name="Wang D."/>
            <person name="Huang X."/>
            <person name="Wang R."/>
            <person name="Lv J."/>
            <person name="Li Y."/>
            <person name="Zhang Z."/>
            <person name="Liu B."/>
            <person name="Lu W."/>
            <person name="Hui Y."/>
            <person name="Liang J."/>
            <person name="Zhou Z."/>
            <person name="Hou R."/>
            <person name="Li X."/>
            <person name="Liu Y."/>
            <person name="Li H."/>
            <person name="Ning X."/>
            <person name="Lin Y."/>
            <person name="Zhao L."/>
            <person name="Xing Q."/>
            <person name="Dou J."/>
            <person name="Li Y."/>
            <person name="Mao J."/>
            <person name="Guo H."/>
            <person name="Dou H."/>
            <person name="Li T."/>
            <person name="Mu C."/>
            <person name="Jiang W."/>
            <person name="Fu Q."/>
            <person name="Fu X."/>
            <person name="Miao Y."/>
            <person name="Liu J."/>
            <person name="Yu Q."/>
            <person name="Li R."/>
            <person name="Liao H."/>
            <person name="Li X."/>
            <person name="Kong Y."/>
            <person name="Jiang Z."/>
            <person name="Chourrout D."/>
            <person name="Li R."/>
            <person name="Bao Z."/>
        </authorList>
    </citation>
    <scope>NUCLEOTIDE SEQUENCE [LARGE SCALE GENOMIC DNA]</scope>
    <source>
        <strain evidence="4 5">PY_sf001</strain>
    </source>
</reference>
<organism evidence="4 5">
    <name type="scientific">Mizuhopecten yessoensis</name>
    <name type="common">Japanese scallop</name>
    <name type="synonym">Patinopecten yessoensis</name>
    <dbReference type="NCBI Taxonomy" id="6573"/>
    <lineage>
        <taxon>Eukaryota</taxon>
        <taxon>Metazoa</taxon>
        <taxon>Spiralia</taxon>
        <taxon>Lophotrochozoa</taxon>
        <taxon>Mollusca</taxon>
        <taxon>Bivalvia</taxon>
        <taxon>Autobranchia</taxon>
        <taxon>Pteriomorphia</taxon>
        <taxon>Pectinida</taxon>
        <taxon>Pectinoidea</taxon>
        <taxon>Pectinidae</taxon>
        <taxon>Mizuhopecten</taxon>
    </lineage>
</organism>
<evidence type="ECO:0000313" key="4">
    <source>
        <dbReference type="EMBL" id="OWF51063.1"/>
    </source>
</evidence>
<dbReference type="OrthoDB" id="10327161at2759"/>
<dbReference type="PROSITE" id="PS50002">
    <property type="entry name" value="SH3"/>
    <property type="match status" value="1"/>
</dbReference>
<dbReference type="EMBL" id="NEDP02002392">
    <property type="protein sequence ID" value="OWF51063.1"/>
    <property type="molecule type" value="Genomic_DNA"/>
</dbReference>
<protein>
    <recommendedName>
        <fullName evidence="3">SH3 domain-containing protein</fullName>
    </recommendedName>
</protein>
<accession>A0A210QQP7</accession>
<dbReference type="Gene3D" id="2.30.30.40">
    <property type="entry name" value="SH3 Domains"/>
    <property type="match status" value="1"/>
</dbReference>
<dbReference type="InterPro" id="IPR036028">
    <property type="entry name" value="SH3-like_dom_sf"/>
</dbReference>
<name>A0A210QQP7_MIZYE</name>
<keyword evidence="1 2" id="KW-0728">SH3 domain</keyword>
<dbReference type="Gene3D" id="1.20.120.330">
    <property type="entry name" value="Nucleotidyltransferases domain 2"/>
    <property type="match status" value="1"/>
</dbReference>
<keyword evidence="5" id="KW-1185">Reference proteome</keyword>
<evidence type="ECO:0000259" key="3">
    <source>
        <dbReference type="PROSITE" id="PS50002"/>
    </source>
</evidence>
<comment type="caution">
    <text evidence="4">The sequence shown here is derived from an EMBL/GenBank/DDBJ whole genome shotgun (WGS) entry which is preliminary data.</text>
</comment>